<proteinExistence type="predicted"/>
<organism evidence="1">
    <name type="scientific">marine sediment metagenome</name>
    <dbReference type="NCBI Taxonomy" id="412755"/>
    <lineage>
        <taxon>unclassified sequences</taxon>
        <taxon>metagenomes</taxon>
        <taxon>ecological metagenomes</taxon>
    </lineage>
</organism>
<gene>
    <name evidence="1" type="ORF">S06H3_14398</name>
</gene>
<dbReference type="Gene3D" id="3.40.50.450">
    <property type="match status" value="1"/>
</dbReference>
<protein>
    <recommendedName>
        <fullName evidence="2">Nucleoside 2-deoxyribosyltransferase</fullName>
    </recommendedName>
</protein>
<name>X1LG75_9ZZZZ</name>
<sequence>MKVYITCPVTHTNDKLDLLPEIEKIVKSKGLESFIFKIGGDPKEIFDRDFKQLKSSDLIIAEVSELSHGVGIEIGLSFGLGLKRILLLQRKKKITKLAQGMPNTTIVLYNNLEDLKEKLILTLDKICA</sequence>
<dbReference type="AlphaFoldDB" id="X1LG75"/>
<comment type="caution">
    <text evidence="1">The sequence shown here is derived from an EMBL/GenBank/DDBJ whole genome shotgun (WGS) entry which is preliminary data.</text>
</comment>
<dbReference type="SUPFAM" id="SSF52309">
    <property type="entry name" value="N-(deoxy)ribosyltransferase-like"/>
    <property type="match status" value="1"/>
</dbReference>
<accession>X1LG75</accession>
<evidence type="ECO:0000313" key="1">
    <source>
        <dbReference type="EMBL" id="GAI18322.1"/>
    </source>
</evidence>
<evidence type="ECO:0008006" key="2">
    <source>
        <dbReference type="Google" id="ProtNLM"/>
    </source>
</evidence>
<dbReference type="EMBL" id="BARV01007042">
    <property type="protein sequence ID" value="GAI18322.1"/>
    <property type="molecule type" value="Genomic_DNA"/>
</dbReference>
<reference evidence="1" key="1">
    <citation type="journal article" date="2014" name="Front. Microbiol.">
        <title>High frequency of phylogenetically diverse reductive dehalogenase-homologous genes in deep subseafloor sedimentary metagenomes.</title>
        <authorList>
            <person name="Kawai M."/>
            <person name="Futagami T."/>
            <person name="Toyoda A."/>
            <person name="Takaki Y."/>
            <person name="Nishi S."/>
            <person name="Hori S."/>
            <person name="Arai W."/>
            <person name="Tsubouchi T."/>
            <person name="Morono Y."/>
            <person name="Uchiyama I."/>
            <person name="Ito T."/>
            <person name="Fujiyama A."/>
            <person name="Inagaki F."/>
            <person name="Takami H."/>
        </authorList>
    </citation>
    <scope>NUCLEOTIDE SEQUENCE</scope>
    <source>
        <strain evidence="1">Expedition CK06-06</strain>
    </source>
</reference>